<dbReference type="EMBL" id="JAZBRD010000005">
    <property type="protein sequence ID" value="MEE3744569.1"/>
    <property type="molecule type" value="Genomic_DNA"/>
</dbReference>
<accession>A0ABU7M4C5</accession>
<keyword evidence="12" id="KW-1185">Reference proteome</keyword>
<dbReference type="SUPFAM" id="SSF82861">
    <property type="entry name" value="Mechanosensitive channel protein MscS (YggB), transmembrane region"/>
    <property type="match status" value="1"/>
</dbReference>
<comment type="subcellular location">
    <subcellularLocation>
        <location evidence="1">Cell membrane</location>
        <topology evidence="1">Multi-pass membrane protein</topology>
    </subcellularLocation>
</comment>
<dbReference type="InterPro" id="IPR023408">
    <property type="entry name" value="MscS_beta-dom_sf"/>
</dbReference>
<dbReference type="Pfam" id="PF21082">
    <property type="entry name" value="MS_channel_3rd"/>
    <property type="match status" value="1"/>
</dbReference>
<keyword evidence="5 7" id="KW-1133">Transmembrane helix</keyword>
<dbReference type="RefSeq" id="WP_236845254.1">
    <property type="nucleotide sequence ID" value="NZ_JAZBRD010000005.1"/>
</dbReference>
<proteinExistence type="inferred from homology"/>
<dbReference type="Pfam" id="PF21088">
    <property type="entry name" value="MS_channel_1st"/>
    <property type="match status" value="1"/>
</dbReference>
<dbReference type="SUPFAM" id="SSF50182">
    <property type="entry name" value="Sm-like ribonucleoproteins"/>
    <property type="match status" value="1"/>
</dbReference>
<comment type="similarity">
    <text evidence="2">Belongs to the MscS (TC 1.A.23) family.</text>
</comment>
<keyword evidence="3" id="KW-1003">Cell membrane</keyword>
<dbReference type="Pfam" id="PF00924">
    <property type="entry name" value="MS_channel_2nd"/>
    <property type="match status" value="1"/>
</dbReference>
<evidence type="ECO:0000259" key="9">
    <source>
        <dbReference type="Pfam" id="PF21082"/>
    </source>
</evidence>
<feature type="domain" description="Mechanosensitive ion channel transmembrane helices 2/3" evidence="10">
    <location>
        <begin position="55"/>
        <end position="91"/>
    </location>
</feature>
<dbReference type="InterPro" id="IPR049278">
    <property type="entry name" value="MS_channel_C"/>
</dbReference>
<organism evidence="11 12">
    <name type="scientific">Campylobacter porcelli</name>
    <dbReference type="NCBI Taxonomy" id="1660073"/>
    <lineage>
        <taxon>Bacteria</taxon>
        <taxon>Pseudomonadati</taxon>
        <taxon>Campylobacterota</taxon>
        <taxon>Epsilonproteobacteria</taxon>
        <taxon>Campylobacterales</taxon>
        <taxon>Campylobacteraceae</taxon>
        <taxon>Campylobacter</taxon>
    </lineage>
</organism>
<keyword evidence="6 7" id="KW-0472">Membrane</keyword>
<evidence type="ECO:0000259" key="8">
    <source>
        <dbReference type="Pfam" id="PF00924"/>
    </source>
</evidence>
<feature type="transmembrane region" description="Helical" evidence="7">
    <location>
        <begin position="44"/>
        <end position="67"/>
    </location>
</feature>
<keyword evidence="4 7" id="KW-0812">Transmembrane</keyword>
<evidence type="ECO:0000313" key="12">
    <source>
        <dbReference type="Proteomes" id="UP001331664"/>
    </source>
</evidence>
<feature type="transmembrane region" description="Helical" evidence="7">
    <location>
        <begin position="12"/>
        <end position="32"/>
    </location>
</feature>
<dbReference type="InterPro" id="IPR006685">
    <property type="entry name" value="MscS_channel_2nd"/>
</dbReference>
<protein>
    <submittedName>
        <fullName evidence="11">Mechanosensitive ion channel domain-containing protein</fullName>
    </submittedName>
</protein>
<dbReference type="InterPro" id="IPR049142">
    <property type="entry name" value="MS_channel_1st"/>
</dbReference>
<dbReference type="InterPro" id="IPR011066">
    <property type="entry name" value="MscS_channel_C_sf"/>
</dbReference>
<name>A0ABU7M4C5_9BACT</name>
<evidence type="ECO:0000256" key="1">
    <source>
        <dbReference type="ARBA" id="ARBA00004651"/>
    </source>
</evidence>
<evidence type="ECO:0000313" key="11">
    <source>
        <dbReference type="EMBL" id="MEE3744569.1"/>
    </source>
</evidence>
<evidence type="ECO:0000256" key="5">
    <source>
        <dbReference type="ARBA" id="ARBA00022989"/>
    </source>
</evidence>
<dbReference type="Gene3D" id="3.30.70.100">
    <property type="match status" value="1"/>
</dbReference>
<dbReference type="Gene3D" id="2.30.30.60">
    <property type="match status" value="1"/>
</dbReference>
<comment type="caution">
    <text evidence="11">The sequence shown here is derived from an EMBL/GenBank/DDBJ whole genome shotgun (WGS) entry which is preliminary data.</text>
</comment>
<dbReference type="SUPFAM" id="SSF82689">
    <property type="entry name" value="Mechanosensitive channel protein MscS (YggB), C-terminal domain"/>
    <property type="match status" value="1"/>
</dbReference>
<dbReference type="InterPro" id="IPR010920">
    <property type="entry name" value="LSM_dom_sf"/>
</dbReference>
<evidence type="ECO:0000256" key="7">
    <source>
        <dbReference type="SAM" id="Phobius"/>
    </source>
</evidence>
<evidence type="ECO:0000256" key="6">
    <source>
        <dbReference type="ARBA" id="ARBA00023136"/>
    </source>
</evidence>
<dbReference type="Proteomes" id="UP001331664">
    <property type="component" value="Unassembled WGS sequence"/>
</dbReference>
<feature type="domain" description="Mechanosensitive ion channel MscS" evidence="8">
    <location>
        <begin position="93"/>
        <end position="159"/>
    </location>
</feature>
<gene>
    <name evidence="11" type="ORF">V2I23_04595</name>
</gene>
<evidence type="ECO:0000259" key="10">
    <source>
        <dbReference type="Pfam" id="PF21088"/>
    </source>
</evidence>
<evidence type="ECO:0000256" key="2">
    <source>
        <dbReference type="ARBA" id="ARBA00008017"/>
    </source>
</evidence>
<feature type="transmembrane region" description="Helical" evidence="7">
    <location>
        <begin position="73"/>
        <end position="91"/>
    </location>
</feature>
<dbReference type="PANTHER" id="PTHR30221">
    <property type="entry name" value="SMALL-CONDUCTANCE MECHANOSENSITIVE CHANNEL"/>
    <property type="match status" value="1"/>
</dbReference>
<dbReference type="InterPro" id="IPR045275">
    <property type="entry name" value="MscS_archaea/bacteria_type"/>
</dbReference>
<reference evidence="11 12" key="1">
    <citation type="submission" date="2024-01" db="EMBL/GenBank/DDBJ databases">
        <title>Campylobacter porcellus sp. nov.</title>
        <authorList>
            <person name="Papic B."/>
            <person name="Gruntar I."/>
        </authorList>
    </citation>
    <scope>NUCLEOTIDE SEQUENCE [LARGE SCALE GENOMIC DNA]</scope>
    <source>
        <strain evidence="11 12">CX2-4855-23</strain>
    </source>
</reference>
<dbReference type="InterPro" id="IPR011014">
    <property type="entry name" value="MscS_channel_TM-2"/>
</dbReference>
<evidence type="ECO:0000256" key="4">
    <source>
        <dbReference type="ARBA" id="ARBA00022692"/>
    </source>
</evidence>
<dbReference type="PANTHER" id="PTHR30221:SF1">
    <property type="entry name" value="SMALL-CONDUCTANCE MECHANOSENSITIVE CHANNEL"/>
    <property type="match status" value="1"/>
</dbReference>
<feature type="domain" description="Mechanosensitive ion channel MscS C-terminal" evidence="9">
    <location>
        <begin position="166"/>
        <end position="248"/>
    </location>
</feature>
<evidence type="ECO:0000256" key="3">
    <source>
        <dbReference type="ARBA" id="ARBA00022475"/>
    </source>
</evidence>
<sequence length="267" mass="29318">MALLAKYGLRLLFSLLIFLIGKWVVGRICLILQRVIIRAKVDKLIASFIINAAKTILLIIVIIAALANLGIETTSFIAMFGAIGLGIGMTFKDSFSNVGAGILILFFRPFKIGDSVEIGGSSGVVSELNLFNMCIATSDGKSIIIPNKQVINSKIINFSITPTRRIDLSFSVDYKDDLKLAKELILNLAIKNELILKDPIPSVSVSALGEHSVDLVAKFWVLNENYTSAQSSMLESVKIAFDESGISIPYPKIITHHIYEKRDDNEQ</sequence>
<dbReference type="Gene3D" id="1.10.287.1260">
    <property type="match status" value="1"/>
</dbReference>